<dbReference type="EMBL" id="NCKU01002290">
    <property type="protein sequence ID" value="RWS09919.1"/>
    <property type="molecule type" value="Genomic_DNA"/>
</dbReference>
<dbReference type="GO" id="GO:0005576">
    <property type="term" value="C:extracellular region"/>
    <property type="evidence" value="ECO:0007669"/>
    <property type="project" value="InterPro"/>
</dbReference>
<dbReference type="Proteomes" id="UP000285301">
    <property type="component" value="Unassembled WGS sequence"/>
</dbReference>
<comment type="caution">
    <text evidence="2">The sequence shown here is derived from an EMBL/GenBank/DDBJ whole genome shotgun (WGS) entry which is preliminary data.</text>
</comment>
<gene>
    <name evidence="2" type="ORF">B4U79_17655</name>
</gene>
<accession>A0A443R3S2</accession>
<evidence type="ECO:0000313" key="2">
    <source>
        <dbReference type="EMBL" id="RWS09919.1"/>
    </source>
</evidence>
<name>A0A443R3S2_9ACAR</name>
<dbReference type="PROSITE" id="PS50940">
    <property type="entry name" value="CHIT_BIND_II"/>
    <property type="match status" value="1"/>
</dbReference>
<keyword evidence="3" id="KW-1185">Reference proteome</keyword>
<dbReference type="Gene3D" id="2.170.140.10">
    <property type="entry name" value="Chitin binding domain"/>
    <property type="match status" value="1"/>
</dbReference>
<dbReference type="InterPro" id="IPR036508">
    <property type="entry name" value="Chitin-bd_dom_sf"/>
</dbReference>
<reference evidence="2 3" key="1">
    <citation type="journal article" date="2018" name="Gigascience">
        <title>Genomes of trombidid mites reveal novel predicted allergens and laterally-transferred genes associated with secondary metabolism.</title>
        <authorList>
            <person name="Dong X."/>
            <person name="Chaisiri K."/>
            <person name="Xia D."/>
            <person name="Armstrong S.D."/>
            <person name="Fang Y."/>
            <person name="Donnelly M.J."/>
            <person name="Kadowaki T."/>
            <person name="McGarry J.W."/>
            <person name="Darby A.C."/>
            <person name="Makepeace B.L."/>
        </authorList>
    </citation>
    <scope>NUCLEOTIDE SEQUENCE [LARGE SCALE GENOMIC DNA]</scope>
    <source>
        <strain evidence="2">UoL-WK</strain>
    </source>
</reference>
<proteinExistence type="predicted"/>
<organism evidence="2 3">
    <name type="scientific">Dinothrombium tinctorium</name>
    <dbReference type="NCBI Taxonomy" id="1965070"/>
    <lineage>
        <taxon>Eukaryota</taxon>
        <taxon>Metazoa</taxon>
        <taxon>Ecdysozoa</taxon>
        <taxon>Arthropoda</taxon>
        <taxon>Chelicerata</taxon>
        <taxon>Arachnida</taxon>
        <taxon>Acari</taxon>
        <taxon>Acariformes</taxon>
        <taxon>Trombidiformes</taxon>
        <taxon>Prostigmata</taxon>
        <taxon>Anystina</taxon>
        <taxon>Parasitengona</taxon>
        <taxon>Trombidioidea</taxon>
        <taxon>Trombidiidae</taxon>
        <taxon>Dinothrombium</taxon>
    </lineage>
</organism>
<dbReference type="SMART" id="SM00494">
    <property type="entry name" value="ChtBD2"/>
    <property type="match status" value="1"/>
</dbReference>
<sequence length="356" mass="40703">MLMLPKNKYKCVSTDIGCKESKKLTKVGIECDMEEVCFQAMLNKHRSNIIIGPQETMESLVLAFGFKNVIKVQPKMKKFSKSLEFFKRRFAVIFRPNSKLRPLIDDLIVRAMQSGLFEAWKAKTLRLIENTKREALQSNTKIEKDAYTHNEEHEDDWSPITLLELSNCQNKYHYCLGSNWIELSCQSSSPLLQSKFALLGLSQYQSDLAKVCCPKPGILRRSVRETEKKKHHSTTTMIPVEFECTPGAVGANLRDCRSFYICDKSGVWMQNQCPLGSAWNKYLKKCDDPLFVEGCEHLTTTTPRPRCQICSACPRFCEDQITPCCPEGDHQKPSGYLGQYPVKDSNSWDVFSSYKA</sequence>
<dbReference type="Pfam" id="PF01607">
    <property type="entry name" value="CBM_14"/>
    <property type="match status" value="1"/>
</dbReference>
<evidence type="ECO:0000259" key="1">
    <source>
        <dbReference type="PROSITE" id="PS50940"/>
    </source>
</evidence>
<dbReference type="SUPFAM" id="SSF57625">
    <property type="entry name" value="Invertebrate chitin-binding proteins"/>
    <property type="match status" value="1"/>
</dbReference>
<dbReference type="GO" id="GO:0008061">
    <property type="term" value="F:chitin binding"/>
    <property type="evidence" value="ECO:0007669"/>
    <property type="project" value="InterPro"/>
</dbReference>
<feature type="domain" description="Chitin-binding type-2" evidence="1">
    <location>
        <begin position="241"/>
        <end position="297"/>
    </location>
</feature>
<dbReference type="AlphaFoldDB" id="A0A443R3S2"/>
<protein>
    <recommendedName>
        <fullName evidence="1">Chitin-binding type-2 domain-containing protein</fullName>
    </recommendedName>
</protein>
<evidence type="ECO:0000313" key="3">
    <source>
        <dbReference type="Proteomes" id="UP000285301"/>
    </source>
</evidence>
<dbReference type="InterPro" id="IPR002557">
    <property type="entry name" value="Chitin-bd_dom"/>
</dbReference>